<accession>A0A154PPN5</accession>
<name>A0A154PPN5_DUFNO</name>
<dbReference type="AlphaFoldDB" id="A0A154PPN5"/>
<reference evidence="6 7" key="1">
    <citation type="submission" date="2015-07" db="EMBL/GenBank/DDBJ databases">
        <title>The genome of Dufourea novaeangliae.</title>
        <authorList>
            <person name="Pan H."/>
            <person name="Kapheim K."/>
        </authorList>
    </citation>
    <scope>NUCLEOTIDE SEQUENCE [LARGE SCALE GENOMIC DNA]</scope>
    <source>
        <strain evidence="6">0120121106</strain>
        <tissue evidence="6">Whole body</tissue>
    </source>
</reference>
<keyword evidence="2 6" id="KW-0808">Transferase</keyword>
<sequence length="217" mass="24673">MQGETAHAQFGIPTNYYGMVDMSRVPVLAILGSTGCGKSRLSIELARRFFGEIISADSMQVYKSLDIITAKVTKEERQMAPHHMLDIVDPLSLNFTVMQFRDMTLPIIDDLLTREKLPIIVGGTNYYIEALLWNILMDHDDKSTPNNSPTRDSPDGGNKISESSRENKNDSISPKKMKFEIDRDTTESNEELFTKLKKADPEMAKRIHPNNRRKIIR</sequence>
<dbReference type="GO" id="GO:0006400">
    <property type="term" value="P:tRNA modification"/>
    <property type="evidence" value="ECO:0007669"/>
    <property type="project" value="TreeGrafter"/>
</dbReference>
<evidence type="ECO:0000256" key="1">
    <source>
        <dbReference type="ARBA" id="ARBA00005842"/>
    </source>
</evidence>
<protein>
    <submittedName>
        <fullName evidence="6">tRNA dimethylallyltransferase, mitochondrial</fullName>
    </submittedName>
</protein>
<dbReference type="Pfam" id="PF01715">
    <property type="entry name" value="IPPT"/>
    <property type="match status" value="1"/>
</dbReference>
<keyword evidence="3" id="KW-0547">Nucleotide-binding</keyword>
<dbReference type="SUPFAM" id="SSF52540">
    <property type="entry name" value="P-loop containing nucleoside triphosphate hydrolases"/>
    <property type="match status" value="1"/>
</dbReference>
<evidence type="ECO:0000313" key="7">
    <source>
        <dbReference type="Proteomes" id="UP000076502"/>
    </source>
</evidence>
<dbReference type="GO" id="GO:0052381">
    <property type="term" value="F:tRNA dimethylallyltransferase activity"/>
    <property type="evidence" value="ECO:0007669"/>
    <property type="project" value="TreeGrafter"/>
</dbReference>
<feature type="region of interest" description="Disordered" evidence="5">
    <location>
        <begin position="142"/>
        <end position="217"/>
    </location>
</feature>
<comment type="similarity">
    <text evidence="1">Belongs to the IPP transferase family.</text>
</comment>
<evidence type="ECO:0000256" key="5">
    <source>
        <dbReference type="SAM" id="MobiDB-lite"/>
    </source>
</evidence>
<keyword evidence="4" id="KW-0067">ATP-binding</keyword>
<feature type="compositionally biased region" description="Basic and acidic residues" evidence="5">
    <location>
        <begin position="177"/>
        <end position="205"/>
    </location>
</feature>
<dbReference type="PANTHER" id="PTHR11088">
    <property type="entry name" value="TRNA DIMETHYLALLYLTRANSFERASE"/>
    <property type="match status" value="1"/>
</dbReference>
<dbReference type="EMBL" id="KQ435012">
    <property type="protein sequence ID" value="KZC13843.1"/>
    <property type="molecule type" value="Genomic_DNA"/>
</dbReference>
<gene>
    <name evidence="6" type="ORF">WN55_05747</name>
</gene>
<keyword evidence="7" id="KW-1185">Reference proteome</keyword>
<proteinExistence type="inferred from homology"/>
<dbReference type="InterPro" id="IPR039657">
    <property type="entry name" value="Dimethylallyltransferase"/>
</dbReference>
<evidence type="ECO:0000256" key="2">
    <source>
        <dbReference type="ARBA" id="ARBA00022679"/>
    </source>
</evidence>
<evidence type="ECO:0000313" key="6">
    <source>
        <dbReference type="EMBL" id="KZC13843.1"/>
    </source>
</evidence>
<evidence type="ECO:0000256" key="3">
    <source>
        <dbReference type="ARBA" id="ARBA00022741"/>
    </source>
</evidence>
<dbReference type="InterPro" id="IPR027417">
    <property type="entry name" value="P-loop_NTPase"/>
</dbReference>
<organism evidence="6 7">
    <name type="scientific">Dufourea novaeangliae</name>
    <name type="common">Sweat bee</name>
    <dbReference type="NCBI Taxonomy" id="178035"/>
    <lineage>
        <taxon>Eukaryota</taxon>
        <taxon>Metazoa</taxon>
        <taxon>Ecdysozoa</taxon>
        <taxon>Arthropoda</taxon>
        <taxon>Hexapoda</taxon>
        <taxon>Insecta</taxon>
        <taxon>Pterygota</taxon>
        <taxon>Neoptera</taxon>
        <taxon>Endopterygota</taxon>
        <taxon>Hymenoptera</taxon>
        <taxon>Apocrita</taxon>
        <taxon>Aculeata</taxon>
        <taxon>Apoidea</taxon>
        <taxon>Anthophila</taxon>
        <taxon>Halictidae</taxon>
        <taxon>Rophitinae</taxon>
        <taxon>Dufourea</taxon>
    </lineage>
</organism>
<dbReference type="STRING" id="178035.A0A154PPN5"/>
<dbReference type="OrthoDB" id="775260at2759"/>
<dbReference type="Proteomes" id="UP000076502">
    <property type="component" value="Unassembled WGS sequence"/>
</dbReference>
<dbReference type="GO" id="GO:0005524">
    <property type="term" value="F:ATP binding"/>
    <property type="evidence" value="ECO:0007669"/>
    <property type="project" value="UniProtKB-KW"/>
</dbReference>
<evidence type="ECO:0000256" key="4">
    <source>
        <dbReference type="ARBA" id="ARBA00022840"/>
    </source>
</evidence>
<dbReference type="PANTHER" id="PTHR11088:SF89">
    <property type="entry name" value="TRNA DIMETHYLALLYLTRANSFERASE"/>
    <property type="match status" value="1"/>
</dbReference>
<dbReference type="GO" id="GO:0005739">
    <property type="term" value="C:mitochondrion"/>
    <property type="evidence" value="ECO:0007669"/>
    <property type="project" value="TreeGrafter"/>
</dbReference>
<feature type="compositionally biased region" description="Basic residues" evidence="5">
    <location>
        <begin position="206"/>
        <end position="217"/>
    </location>
</feature>
<dbReference type="Gene3D" id="3.40.50.300">
    <property type="entry name" value="P-loop containing nucleotide triphosphate hydrolases"/>
    <property type="match status" value="1"/>
</dbReference>
<dbReference type="Gene3D" id="1.10.20.140">
    <property type="match status" value="1"/>
</dbReference>